<evidence type="ECO:0000256" key="2">
    <source>
        <dbReference type="ARBA" id="ARBA00022980"/>
    </source>
</evidence>
<organism evidence="5 6">
    <name type="scientific">Phytophthora citrophthora</name>
    <dbReference type="NCBI Taxonomy" id="4793"/>
    <lineage>
        <taxon>Eukaryota</taxon>
        <taxon>Sar</taxon>
        <taxon>Stramenopiles</taxon>
        <taxon>Oomycota</taxon>
        <taxon>Peronosporomycetes</taxon>
        <taxon>Peronosporales</taxon>
        <taxon>Peronosporaceae</taxon>
        <taxon>Phytophthora</taxon>
    </lineage>
</organism>
<evidence type="ECO:0000256" key="1">
    <source>
        <dbReference type="ARBA" id="ARBA00007326"/>
    </source>
</evidence>
<evidence type="ECO:0000259" key="4">
    <source>
        <dbReference type="Pfam" id="PF01248"/>
    </source>
</evidence>
<reference evidence="5" key="1">
    <citation type="submission" date="2023-08" db="EMBL/GenBank/DDBJ databases">
        <title>Reference Genome Resource for the Citrus Pathogen Phytophthora citrophthora.</title>
        <authorList>
            <person name="Moller H."/>
            <person name="Coetzee B."/>
            <person name="Rose L.J."/>
            <person name="Van Niekerk J.M."/>
        </authorList>
    </citation>
    <scope>NUCLEOTIDE SEQUENCE</scope>
    <source>
        <strain evidence="5">STE-U-9442</strain>
    </source>
</reference>
<dbReference type="InterPro" id="IPR029064">
    <property type="entry name" value="Ribosomal_eL30-like_sf"/>
</dbReference>
<keyword evidence="2 5" id="KW-0689">Ribosomal protein</keyword>
<keyword evidence="6" id="KW-1185">Reference proteome</keyword>
<dbReference type="Gene3D" id="3.30.1330.30">
    <property type="match status" value="1"/>
</dbReference>
<keyword evidence="3" id="KW-0687">Ribonucleoprotein</keyword>
<gene>
    <name evidence="5" type="ORF">P3T76_004249</name>
</gene>
<evidence type="ECO:0000313" key="5">
    <source>
        <dbReference type="EMBL" id="KAK1944337.1"/>
    </source>
</evidence>
<dbReference type="FunFam" id="3.30.1330.30:FF:000001">
    <property type="entry name" value="60S ribosomal protein L30"/>
    <property type="match status" value="1"/>
</dbReference>
<dbReference type="PANTHER" id="PTHR11449">
    <property type="entry name" value="RIBOSOMAL PROTEIN L30"/>
    <property type="match status" value="1"/>
</dbReference>
<evidence type="ECO:0000256" key="3">
    <source>
        <dbReference type="ARBA" id="ARBA00023274"/>
    </source>
</evidence>
<accession>A0AAD9GTF4</accession>
<dbReference type="InterPro" id="IPR004038">
    <property type="entry name" value="Ribosomal_eL8/eL30/eS12/Gad45"/>
</dbReference>
<sequence>MSTPSKTQQQPSLSAASTRSMLYKPHTPMELGDAMLGQLTSVLLFMFDHMIPAVHNVVSWETDDIDLGPIIPEWSGDARPANDKSKMFTPQPLSKIREFHWLDNQYFPPIVVVINSAGQEFLSFCDSTEHQLAEKRIKEGKMVASKKSKKSSDNINSRLQLVMRSGKVALGYKQTLKNLRSGKAKLVILASNTPPLRKSEVEYYSMLAKTGVHHFTGTNNDLGTACGKYFRVSCMCILDAGDSDILRSMPSEN</sequence>
<dbReference type="InterPro" id="IPR000231">
    <property type="entry name" value="Ribosomal_eL30"/>
</dbReference>
<comment type="caution">
    <text evidence="5">The sequence shown here is derived from an EMBL/GenBank/DDBJ whole genome shotgun (WGS) entry which is preliminary data.</text>
</comment>
<dbReference type="SUPFAM" id="SSF55315">
    <property type="entry name" value="L30e-like"/>
    <property type="match status" value="1"/>
</dbReference>
<dbReference type="HAMAP" id="MF_00481">
    <property type="entry name" value="Ribosomal_eL30"/>
    <property type="match status" value="1"/>
</dbReference>
<evidence type="ECO:0000313" key="6">
    <source>
        <dbReference type="Proteomes" id="UP001259832"/>
    </source>
</evidence>
<dbReference type="InterPro" id="IPR039109">
    <property type="entry name" value="Ribosomal_eL30-like"/>
</dbReference>
<comment type="similarity">
    <text evidence="1">Belongs to the eukaryotic ribosomal protein eL30 family.</text>
</comment>
<dbReference type="Proteomes" id="UP001259832">
    <property type="component" value="Unassembled WGS sequence"/>
</dbReference>
<dbReference type="GO" id="GO:0022625">
    <property type="term" value="C:cytosolic large ribosomal subunit"/>
    <property type="evidence" value="ECO:0007669"/>
    <property type="project" value="InterPro"/>
</dbReference>
<protein>
    <submittedName>
        <fullName evidence="5">60S ribosomal protein L30</fullName>
    </submittedName>
</protein>
<dbReference type="GO" id="GO:0003723">
    <property type="term" value="F:RNA binding"/>
    <property type="evidence" value="ECO:0007669"/>
    <property type="project" value="InterPro"/>
</dbReference>
<dbReference type="GO" id="GO:0003735">
    <property type="term" value="F:structural constituent of ribosome"/>
    <property type="evidence" value="ECO:0007669"/>
    <property type="project" value="InterPro"/>
</dbReference>
<dbReference type="EMBL" id="JASMQC010000006">
    <property type="protein sequence ID" value="KAK1944337.1"/>
    <property type="molecule type" value="Genomic_DNA"/>
</dbReference>
<dbReference type="PROSITE" id="PS00709">
    <property type="entry name" value="RIBOSOMAL_L30E_1"/>
    <property type="match status" value="1"/>
</dbReference>
<dbReference type="PROSITE" id="PS00993">
    <property type="entry name" value="RIBOSOMAL_L30E_2"/>
    <property type="match status" value="1"/>
</dbReference>
<proteinExistence type="inferred from homology"/>
<dbReference type="NCBIfam" id="NF002172">
    <property type="entry name" value="PRK01018.1"/>
    <property type="match status" value="1"/>
</dbReference>
<dbReference type="AlphaFoldDB" id="A0AAD9GTF4"/>
<name>A0AAD9GTF4_9STRA</name>
<dbReference type="InterPro" id="IPR022991">
    <property type="entry name" value="Ribosomal_eL30_CS"/>
</dbReference>
<feature type="domain" description="Ribosomal protein eL8/eL30/eS12/Gadd45" evidence="4">
    <location>
        <begin position="154"/>
        <end position="246"/>
    </location>
</feature>
<dbReference type="Pfam" id="PF01248">
    <property type="entry name" value="Ribosomal_L7Ae"/>
    <property type="match status" value="1"/>
</dbReference>